<proteinExistence type="predicted"/>
<dbReference type="Proteomes" id="UP000198418">
    <property type="component" value="Unassembled WGS sequence"/>
</dbReference>
<dbReference type="NCBIfam" id="TIGR03798">
    <property type="entry name" value="leader_Nif11"/>
    <property type="match status" value="1"/>
</dbReference>
<dbReference type="AlphaFoldDB" id="A0A212RBE5"/>
<feature type="domain" description="Nif11" evidence="1">
    <location>
        <begin position="1"/>
        <end position="49"/>
    </location>
</feature>
<gene>
    <name evidence="2" type="ORF">SAMN06265338_103244</name>
</gene>
<evidence type="ECO:0000259" key="1">
    <source>
        <dbReference type="Pfam" id="PF07862"/>
    </source>
</evidence>
<evidence type="ECO:0000313" key="2">
    <source>
        <dbReference type="EMBL" id="SNB69561.1"/>
    </source>
</evidence>
<dbReference type="Pfam" id="PF07862">
    <property type="entry name" value="Nif11"/>
    <property type="match status" value="1"/>
</dbReference>
<dbReference type="EMBL" id="FYDG01000003">
    <property type="protein sequence ID" value="SNB69561.1"/>
    <property type="molecule type" value="Genomic_DNA"/>
</dbReference>
<dbReference type="InterPro" id="IPR022516">
    <property type="entry name" value="CHP03798_Ocin"/>
</dbReference>
<dbReference type="RefSeq" id="WP_088520361.1">
    <property type="nucleotide sequence ID" value="NZ_FYDG01000003.1"/>
</dbReference>
<keyword evidence="3" id="KW-1185">Reference proteome</keyword>
<name>A0A212RBE5_RHOAC</name>
<sequence length="65" mass="7522">MSVESAVAYIKRMRSDEDFRKKMNELAEDETASWAAIHEAGYEFSMSEFKKAQEAIYEEHGITPM</sequence>
<protein>
    <submittedName>
        <fullName evidence="2">Nif11-like leader peptide domain-containing protein</fullName>
    </submittedName>
</protein>
<evidence type="ECO:0000313" key="3">
    <source>
        <dbReference type="Proteomes" id="UP000198418"/>
    </source>
</evidence>
<organism evidence="2 3">
    <name type="scientific">Rhodoblastus acidophilus</name>
    <name type="common">Rhodopseudomonas acidophila</name>
    <dbReference type="NCBI Taxonomy" id="1074"/>
    <lineage>
        <taxon>Bacteria</taxon>
        <taxon>Pseudomonadati</taxon>
        <taxon>Pseudomonadota</taxon>
        <taxon>Alphaproteobacteria</taxon>
        <taxon>Hyphomicrobiales</taxon>
        <taxon>Rhodoblastaceae</taxon>
        <taxon>Rhodoblastus</taxon>
    </lineage>
</organism>
<dbReference type="InterPro" id="IPR012903">
    <property type="entry name" value="Nif11"/>
</dbReference>
<dbReference type="OrthoDB" id="5461162at2"/>
<reference evidence="3" key="1">
    <citation type="submission" date="2017-06" db="EMBL/GenBank/DDBJ databases">
        <authorList>
            <person name="Varghese N."/>
            <person name="Submissions S."/>
        </authorList>
    </citation>
    <scope>NUCLEOTIDE SEQUENCE [LARGE SCALE GENOMIC DNA]</scope>
    <source>
        <strain evidence="3">DSM 137</strain>
    </source>
</reference>
<accession>A0A212RBE5</accession>